<dbReference type="EMBL" id="QKWP01000829">
    <property type="protein sequence ID" value="RIB14473.1"/>
    <property type="molecule type" value="Genomic_DNA"/>
</dbReference>
<dbReference type="OrthoDB" id="2434740at2759"/>
<accession>A0A397V3F4</accession>
<reference evidence="1 2" key="1">
    <citation type="submission" date="2018-06" db="EMBL/GenBank/DDBJ databases">
        <title>Comparative genomics reveals the genomic features of Rhizophagus irregularis, R. cerebriforme, R. diaphanum and Gigaspora rosea, and their symbiotic lifestyle signature.</title>
        <authorList>
            <person name="Morin E."/>
            <person name="San Clemente H."/>
            <person name="Chen E.C.H."/>
            <person name="De La Providencia I."/>
            <person name="Hainaut M."/>
            <person name="Kuo A."/>
            <person name="Kohler A."/>
            <person name="Murat C."/>
            <person name="Tang N."/>
            <person name="Roy S."/>
            <person name="Loubradou J."/>
            <person name="Henrissat B."/>
            <person name="Grigoriev I.V."/>
            <person name="Corradi N."/>
            <person name="Roux C."/>
            <person name="Martin F.M."/>
        </authorList>
    </citation>
    <scope>NUCLEOTIDE SEQUENCE [LARGE SCALE GENOMIC DNA]</scope>
    <source>
        <strain evidence="1 2">DAOM 194757</strain>
    </source>
</reference>
<proteinExistence type="predicted"/>
<keyword evidence="2" id="KW-1185">Reference proteome</keyword>
<dbReference type="AlphaFoldDB" id="A0A397V3F4"/>
<sequence length="145" mass="17349">MPPKYFGPCLIHNCNNDATKFHKLTPFVYKKAKEKGTLEYFQYLKEGQEYRCYQELCFKHYLELNSVCALSTKTRYKDFCIQVVDSNFFIQTNKENIDPTNTTFLKQQTIEQTNSHLYGFFDQLWQFYFQTNNQLVIKMKPKSLS</sequence>
<evidence type="ECO:0000313" key="2">
    <source>
        <dbReference type="Proteomes" id="UP000266673"/>
    </source>
</evidence>
<gene>
    <name evidence="1" type="ORF">C2G38_2195110</name>
</gene>
<evidence type="ECO:0000313" key="1">
    <source>
        <dbReference type="EMBL" id="RIB14473.1"/>
    </source>
</evidence>
<organism evidence="1 2">
    <name type="scientific">Gigaspora rosea</name>
    <dbReference type="NCBI Taxonomy" id="44941"/>
    <lineage>
        <taxon>Eukaryota</taxon>
        <taxon>Fungi</taxon>
        <taxon>Fungi incertae sedis</taxon>
        <taxon>Mucoromycota</taxon>
        <taxon>Glomeromycotina</taxon>
        <taxon>Glomeromycetes</taxon>
        <taxon>Diversisporales</taxon>
        <taxon>Gigasporaceae</taxon>
        <taxon>Gigaspora</taxon>
    </lineage>
</organism>
<comment type="caution">
    <text evidence="1">The sequence shown here is derived from an EMBL/GenBank/DDBJ whole genome shotgun (WGS) entry which is preliminary data.</text>
</comment>
<name>A0A397V3F4_9GLOM</name>
<protein>
    <submittedName>
        <fullName evidence="1">Uncharacterized protein</fullName>
    </submittedName>
</protein>
<dbReference type="Proteomes" id="UP000266673">
    <property type="component" value="Unassembled WGS sequence"/>
</dbReference>